<comment type="caution">
    <text evidence="1">The sequence shown here is derived from an EMBL/GenBank/DDBJ whole genome shotgun (WGS) entry which is preliminary data.</text>
</comment>
<organism evidence="1 2">
    <name type="scientific">Trifolium medium</name>
    <dbReference type="NCBI Taxonomy" id="97028"/>
    <lineage>
        <taxon>Eukaryota</taxon>
        <taxon>Viridiplantae</taxon>
        <taxon>Streptophyta</taxon>
        <taxon>Embryophyta</taxon>
        <taxon>Tracheophyta</taxon>
        <taxon>Spermatophyta</taxon>
        <taxon>Magnoliopsida</taxon>
        <taxon>eudicotyledons</taxon>
        <taxon>Gunneridae</taxon>
        <taxon>Pentapetalae</taxon>
        <taxon>rosids</taxon>
        <taxon>fabids</taxon>
        <taxon>Fabales</taxon>
        <taxon>Fabaceae</taxon>
        <taxon>Papilionoideae</taxon>
        <taxon>50 kb inversion clade</taxon>
        <taxon>NPAAA clade</taxon>
        <taxon>Hologalegina</taxon>
        <taxon>IRL clade</taxon>
        <taxon>Trifolieae</taxon>
        <taxon>Trifolium</taxon>
    </lineage>
</organism>
<evidence type="ECO:0000313" key="1">
    <source>
        <dbReference type="EMBL" id="MCI53368.1"/>
    </source>
</evidence>
<accession>A0A392SWZ4</accession>
<protein>
    <submittedName>
        <fullName evidence="1">Uncharacterized protein</fullName>
    </submittedName>
</protein>
<dbReference type="Proteomes" id="UP000265520">
    <property type="component" value="Unassembled WGS sequence"/>
</dbReference>
<proteinExistence type="predicted"/>
<dbReference type="EMBL" id="LXQA010462088">
    <property type="protein sequence ID" value="MCI53368.1"/>
    <property type="molecule type" value="Genomic_DNA"/>
</dbReference>
<feature type="non-terminal residue" evidence="1">
    <location>
        <position position="1"/>
    </location>
</feature>
<sequence length="18" mass="2146">VAEMHRVRTLEDFIVLNC</sequence>
<name>A0A392SWZ4_9FABA</name>
<dbReference type="AlphaFoldDB" id="A0A392SWZ4"/>
<evidence type="ECO:0000313" key="2">
    <source>
        <dbReference type="Proteomes" id="UP000265520"/>
    </source>
</evidence>
<keyword evidence="2" id="KW-1185">Reference proteome</keyword>
<reference evidence="1 2" key="1">
    <citation type="journal article" date="2018" name="Front. Plant Sci.">
        <title>Red Clover (Trifolium pratense) and Zigzag Clover (T. medium) - A Picture of Genomic Similarities and Differences.</title>
        <authorList>
            <person name="Dluhosova J."/>
            <person name="Istvanek J."/>
            <person name="Nedelnik J."/>
            <person name="Repkova J."/>
        </authorList>
    </citation>
    <scope>NUCLEOTIDE SEQUENCE [LARGE SCALE GENOMIC DNA]</scope>
    <source>
        <strain evidence="2">cv. 10/8</strain>
        <tissue evidence="1">Leaf</tissue>
    </source>
</reference>